<proteinExistence type="predicted"/>
<reference evidence="3 4" key="1">
    <citation type="submission" date="2019-09" db="EMBL/GenBank/DDBJ databases">
        <authorList>
            <person name="Chandra G."/>
            <person name="Truman W A."/>
        </authorList>
    </citation>
    <scope>NUCLEOTIDE SEQUENCE [LARGE SCALE GENOMIC DNA]</scope>
    <source>
        <strain evidence="3">PS710</strain>
    </source>
</reference>
<organism evidence="3 4">
    <name type="scientific">Pseudomonas fluorescens</name>
    <dbReference type="NCBI Taxonomy" id="294"/>
    <lineage>
        <taxon>Bacteria</taxon>
        <taxon>Pseudomonadati</taxon>
        <taxon>Pseudomonadota</taxon>
        <taxon>Gammaproteobacteria</taxon>
        <taxon>Pseudomonadales</taxon>
        <taxon>Pseudomonadaceae</taxon>
        <taxon>Pseudomonas</taxon>
    </lineage>
</organism>
<dbReference type="Pfam" id="PF16103">
    <property type="entry name" value="DUF4822"/>
    <property type="match status" value="1"/>
</dbReference>
<dbReference type="RefSeq" id="WP_150764858.1">
    <property type="nucleotide sequence ID" value="NZ_CABVHW010000007.1"/>
</dbReference>
<protein>
    <recommendedName>
        <fullName evidence="2">DUF4822 domain-containing protein</fullName>
    </recommendedName>
</protein>
<feature type="chain" id="PRO_5022968578" description="DUF4822 domain-containing protein" evidence="1">
    <location>
        <begin position="25"/>
        <end position="175"/>
    </location>
</feature>
<sequence length="175" mass="19377" precursor="true">MQKNNITSTLLLAAALLCPLSSFAQQAPATATADIRDLASSPRWLTTKVYIEGVPQTDVKDNYPGVVGISTWDPERNRYEFFYTDTGESKYNNGGGGYFFVTGDKKTHVLVPDVGPTKAMARRLETLNTNEFTYSREVPRNMKDNNPPVRIYVVHAPYTGAVVTKSAIKPDTDTH</sequence>
<evidence type="ECO:0000259" key="2">
    <source>
        <dbReference type="Pfam" id="PF16103"/>
    </source>
</evidence>
<gene>
    <name evidence="3" type="ORF">PS710_02567</name>
</gene>
<name>A0A5E7C5U0_PSEFL</name>
<dbReference type="EMBL" id="CABVHW010000007">
    <property type="protein sequence ID" value="VVN99899.1"/>
    <property type="molecule type" value="Genomic_DNA"/>
</dbReference>
<dbReference type="AlphaFoldDB" id="A0A5E7C5U0"/>
<dbReference type="Gene3D" id="2.40.128.540">
    <property type="entry name" value="Domain of unknown function DUF4822"/>
    <property type="match status" value="1"/>
</dbReference>
<dbReference type="Proteomes" id="UP000381093">
    <property type="component" value="Unassembled WGS sequence"/>
</dbReference>
<feature type="domain" description="DUF4822" evidence="2">
    <location>
        <begin position="40"/>
        <end position="161"/>
    </location>
</feature>
<accession>A0A5E7C5U0</accession>
<evidence type="ECO:0000256" key="1">
    <source>
        <dbReference type="SAM" id="SignalP"/>
    </source>
</evidence>
<keyword evidence="1" id="KW-0732">Signal</keyword>
<feature type="signal peptide" evidence="1">
    <location>
        <begin position="1"/>
        <end position="24"/>
    </location>
</feature>
<dbReference type="InterPro" id="IPR032247">
    <property type="entry name" value="DUF4822"/>
</dbReference>
<evidence type="ECO:0000313" key="3">
    <source>
        <dbReference type="EMBL" id="VVN99899.1"/>
    </source>
</evidence>
<evidence type="ECO:0000313" key="4">
    <source>
        <dbReference type="Proteomes" id="UP000381093"/>
    </source>
</evidence>